<keyword evidence="3" id="KW-1185">Reference proteome</keyword>
<gene>
    <name evidence="2" type="ORF">CISIN_1g034545mg</name>
</gene>
<name>A0A067GRK1_CITSI</name>
<dbReference type="EMBL" id="KK784875">
    <property type="protein sequence ID" value="KDO82223.1"/>
    <property type="molecule type" value="Genomic_DNA"/>
</dbReference>
<reference evidence="2 3" key="1">
    <citation type="submission" date="2014-04" db="EMBL/GenBank/DDBJ databases">
        <authorList>
            <consortium name="International Citrus Genome Consortium"/>
            <person name="Gmitter F."/>
            <person name="Chen C."/>
            <person name="Farmerie W."/>
            <person name="Harkins T."/>
            <person name="Desany B."/>
            <person name="Mohiuddin M."/>
            <person name="Kodira C."/>
            <person name="Borodovsky M."/>
            <person name="Lomsadze A."/>
            <person name="Burns P."/>
            <person name="Jenkins J."/>
            <person name="Prochnik S."/>
            <person name="Shu S."/>
            <person name="Chapman J."/>
            <person name="Pitluck S."/>
            <person name="Schmutz J."/>
            <person name="Rokhsar D."/>
        </authorList>
    </citation>
    <scope>NUCLEOTIDE SEQUENCE</scope>
</reference>
<feature type="compositionally biased region" description="Basic and acidic residues" evidence="1">
    <location>
        <begin position="1"/>
        <end position="16"/>
    </location>
</feature>
<feature type="region of interest" description="Disordered" evidence="1">
    <location>
        <begin position="59"/>
        <end position="91"/>
    </location>
</feature>
<proteinExistence type="predicted"/>
<protein>
    <submittedName>
        <fullName evidence="2">Uncharacterized protein</fullName>
    </submittedName>
</protein>
<organism evidence="2 3">
    <name type="scientific">Citrus sinensis</name>
    <name type="common">Sweet orange</name>
    <name type="synonym">Citrus aurantium var. sinensis</name>
    <dbReference type="NCBI Taxonomy" id="2711"/>
    <lineage>
        <taxon>Eukaryota</taxon>
        <taxon>Viridiplantae</taxon>
        <taxon>Streptophyta</taxon>
        <taxon>Embryophyta</taxon>
        <taxon>Tracheophyta</taxon>
        <taxon>Spermatophyta</taxon>
        <taxon>Magnoliopsida</taxon>
        <taxon>eudicotyledons</taxon>
        <taxon>Gunneridae</taxon>
        <taxon>Pentapetalae</taxon>
        <taxon>rosids</taxon>
        <taxon>malvids</taxon>
        <taxon>Sapindales</taxon>
        <taxon>Rutaceae</taxon>
        <taxon>Aurantioideae</taxon>
        <taxon>Citrus</taxon>
    </lineage>
</organism>
<evidence type="ECO:0000256" key="1">
    <source>
        <dbReference type="SAM" id="MobiDB-lite"/>
    </source>
</evidence>
<evidence type="ECO:0000313" key="3">
    <source>
        <dbReference type="Proteomes" id="UP000027120"/>
    </source>
</evidence>
<dbReference type="AlphaFoldDB" id="A0A067GRK1"/>
<dbReference type="PANTHER" id="PTHR33132:SF92">
    <property type="entry name" value="SERINE-RICH PROTEIN"/>
    <property type="match status" value="1"/>
</dbReference>
<sequence>MDSEHMSNKNDMKVETPQETEMVSPTSGLTRQPSSAKSNCFICLCSPTTHAGSFRCRLHRAPSLQRTKSIDSKDSTSKADATSNANTIEAQ</sequence>
<feature type="compositionally biased region" description="Polar residues" evidence="1">
    <location>
        <begin position="17"/>
        <end position="34"/>
    </location>
</feature>
<dbReference type="Proteomes" id="UP000027120">
    <property type="component" value="Unassembled WGS sequence"/>
</dbReference>
<accession>A0A067GRK1</accession>
<feature type="region of interest" description="Disordered" evidence="1">
    <location>
        <begin position="1"/>
        <end position="34"/>
    </location>
</feature>
<dbReference type="PANTHER" id="PTHR33132">
    <property type="entry name" value="OSJNBB0118P14.9 PROTEIN"/>
    <property type="match status" value="1"/>
</dbReference>
<evidence type="ECO:0000313" key="2">
    <source>
        <dbReference type="EMBL" id="KDO82224.1"/>
    </source>
</evidence>
<dbReference type="EMBL" id="KK784875">
    <property type="protein sequence ID" value="KDO82224.1"/>
    <property type="molecule type" value="Genomic_DNA"/>
</dbReference>
<feature type="compositionally biased region" description="Basic and acidic residues" evidence="1">
    <location>
        <begin position="68"/>
        <end position="77"/>
    </location>
</feature>